<gene>
    <name evidence="1" type="ORF">PV07_08723</name>
</gene>
<evidence type="ECO:0000313" key="2">
    <source>
        <dbReference type="Proteomes" id="UP000054466"/>
    </source>
</evidence>
<dbReference type="EMBL" id="KN847044">
    <property type="protein sequence ID" value="KIW25556.1"/>
    <property type="molecule type" value="Genomic_DNA"/>
</dbReference>
<sequence length="89" mass="9620">MKLVKTLEVGFIIKKGLTLCLHAQAQEYAGHCWDLLSSGVQSGAGGLTAERKQTIRNTIEEIEDAQDTVSFVDGNLNLGRTPTGSFNIL</sequence>
<dbReference type="Proteomes" id="UP000054466">
    <property type="component" value="Unassembled WGS sequence"/>
</dbReference>
<organism evidence="1 2">
    <name type="scientific">Cladophialophora immunda</name>
    <dbReference type="NCBI Taxonomy" id="569365"/>
    <lineage>
        <taxon>Eukaryota</taxon>
        <taxon>Fungi</taxon>
        <taxon>Dikarya</taxon>
        <taxon>Ascomycota</taxon>
        <taxon>Pezizomycotina</taxon>
        <taxon>Eurotiomycetes</taxon>
        <taxon>Chaetothyriomycetidae</taxon>
        <taxon>Chaetothyriales</taxon>
        <taxon>Herpotrichiellaceae</taxon>
        <taxon>Cladophialophora</taxon>
    </lineage>
</organism>
<dbReference type="GeneID" id="27347917"/>
<dbReference type="HOGENOM" id="CLU_2454540_0_0_1"/>
<dbReference type="VEuPathDB" id="FungiDB:PV07_08723"/>
<dbReference type="RefSeq" id="XP_016245772.1">
    <property type="nucleotide sequence ID" value="XM_016395916.1"/>
</dbReference>
<reference evidence="1 2" key="1">
    <citation type="submission" date="2015-01" db="EMBL/GenBank/DDBJ databases">
        <title>The Genome Sequence of Cladophialophora immunda CBS83496.</title>
        <authorList>
            <consortium name="The Broad Institute Genomics Platform"/>
            <person name="Cuomo C."/>
            <person name="de Hoog S."/>
            <person name="Gorbushina A."/>
            <person name="Stielow B."/>
            <person name="Teixiera M."/>
            <person name="Abouelleil A."/>
            <person name="Chapman S.B."/>
            <person name="Priest M."/>
            <person name="Young S.K."/>
            <person name="Wortman J."/>
            <person name="Nusbaum C."/>
            <person name="Birren B."/>
        </authorList>
    </citation>
    <scope>NUCLEOTIDE SEQUENCE [LARGE SCALE GENOMIC DNA]</scope>
    <source>
        <strain evidence="1 2">CBS 83496</strain>
    </source>
</reference>
<dbReference type="AlphaFoldDB" id="A0A0D1ZCV1"/>
<name>A0A0D1ZCV1_9EURO</name>
<evidence type="ECO:0000313" key="1">
    <source>
        <dbReference type="EMBL" id="KIW25556.1"/>
    </source>
</evidence>
<proteinExistence type="predicted"/>
<accession>A0A0D1ZCV1</accession>
<keyword evidence="2" id="KW-1185">Reference proteome</keyword>
<dbReference type="OrthoDB" id="3598281at2759"/>
<protein>
    <submittedName>
        <fullName evidence="1">Uncharacterized protein</fullName>
    </submittedName>
</protein>